<dbReference type="SUPFAM" id="SSF46548">
    <property type="entry name" value="alpha-helical ferredoxin"/>
    <property type="match status" value="1"/>
</dbReference>
<feature type="domain" description="4Fe-4S ferredoxin-type" evidence="10">
    <location>
        <begin position="405"/>
        <end position="434"/>
    </location>
</feature>
<reference evidence="11 12" key="1">
    <citation type="submission" date="2024-07" db="EMBL/GenBank/DDBJ databases">
        <title>Uliginosibacterium flavum JJ3220;KACC:17644.</title>
        <authorList>
            <person name="Kim M.K."/>
        </authorList>
    </citation>
    <scope>NUCLEOTIDE SEQUENCE [LARGE SCALE GENOMIC DNA]</scope>
    <source>
        <strain evidence="11 12">KACC:17644</strain>
    </source>
</reference>
<evidence type="ECO:0000256" key="3">
    <source>
        <dbReference type="ARBA" id="ARBA00022723"/>
    </source>
</evidence>
<keyword evidence="4 8" id="KW-0677">Repeat</keyword>
<accession>A0ABV2TR44</accession>
<sequence>MNALRKLFSFNGGVKPATNKTDSSRDPIVTLDQLPLPAQFVVPLHQSVGGIPQPLVEAGERVLKGQRIGGADGNFSAAVHAPTSGTVLSVEPRLMAHTSGLSMLSVVIEPDGKEEWTETTPLDWRKASADAVRDHLRNAGVVGLGGAVFPSHIKLRAGRTTPMKSLIINGAECEPFITCDDLLMRERADKVLAGVKIMRELLGAQEVLIGIEDNKPEAIAAMTAACTATGDATLQTIAVPTRYPAGGAKQLIRVLTGIEVPHGERSTDYGVQCFNVGTAYAIFEAIELGRPLISRILTIAGNVEHPRNYEVLFGTPMDFIVKQAGWKDDTNAFIMGGPMMGFRMPAFDVPVVKATNCIIAASPRLFAPPPPEMPCIRCGECARACPADLQPFEMYWHSRSKNFGKVQEYNLFDCIECGCCSYVCPSHIPLVDYYRFSKTEIWARERQKEASDEARVRFEARNERAEREKREKAEKLAARTAASRAASAATSPESSAARASTDMSLETPAASGSATDEGKKALIEAAMARAKAKKAEAAANALSSSPSGSVEAALGATPVKQELDAAGKQALIDAAIARAKAKKAEAVAGEDAAPAAEKPAKKVLSEEEKKALIDAALERAKAKKAAAETATEPKDTAP</sequence>
<comment type="function">
    <text evidence="8">Part of a membrane-bound complex that couples electron transfer with translocation of ions across the membrane.</text>
</comment>
<evidence type="ECO:0000256" key="2">
    <source>
        <dbReference type="ARBA" id="ARBA00022485"/>
    </source>
</evidence>
<evidence type="ECO:0000256" key="8">
    <source>
        <dbReference type="HAMAP-Rule" id="MF_00461"/>
    </source>
</evidence>
<dbReference type="InterPro" id="IPR010208">
    <property type="entry name" value="Ion_transpt_RnfC/RsxC"/>
</dbReference>
<keyword evidence="3 8" id="KW-0479">Metal-binding</keyword>
<feature type="binding site" evidence="8">
    <location>
        <position position="414"/>
    </location>
    <ligand>
        <name>[4Fe-4S] cluster</name>
        <dbReference type="ChEBI" id="CHEBI:49883"/>
        <label>2</label>
    </ligand>
</feature>
<evidence type="ECO:0000259" key="10">
    <source>
        <dbReference type="PROSITE" id="PS51379"/>
    </source>
</evidence>
<dbReference type="InterPro" id="IPR026902">
    <property type="entry name" value="RnfC_N"/>
</dbReference>
<dbReference type="PROSITE" id="PS00198">
    <property type="entry name" value="4FE4S_FER_1"/>
    <property type="match status" value="1"/>
</dbReference>
<dbReference type="Proteomes" id="UP001549691">
    <property type="component" value="Unassembled WGS sequence"/>
</dbReference>
<evidence type="ECO:0000256" key="4">
    <source>
        <dbReference type="ARBA" id="ARBA00022737"/>
    </source>
</evidence>
<keyword evidence="7 8" id="KW-0411">Iron-sulfur</keyword>
<keyword evidence="6 8" id="KW-0408">Iron</keyword>
<comment type="similarity">
    <text evidence="8">Belongs to the 4Fe4S bacterial-type ferredoxin family. RnfC subfamily.</text>
</comment>
<dbReference type="InterPro" id="IPR017900">
    <property type="entry name" value="4Fe4S_Fe_S_CS"/>
</dbReference>
<keyword evidence="1 8" id="KW-0813">Transport</keyword>
<dbReference type="EC" id="7.-.-.-" evidence="8"/>
<dbReference type="InterPro" id="IPR011538">
    <property type="entry name" value="Nuo51_FMN-bd"/>
</dbReference>
<gene>
    <name evidence="11" type="primary">rsxC</name>
    <name evidence="8" type="synonym">rnfC</name>
    <name evidence="11" type="ORF">ABXR19_15520</name>
</gene>
<comment type="subcellular location">
    <subcellularLocation>
        <location evidence="8">Cell inner membrane</location>
        <topology evidence="8">Peripheral membrane protein</topology>
    </subcellularLocation>
</comment>
<dbReference type="Pfam" id="PF10531">
    <property type="entry name" value="SLBB"/>
    <property type="match status" value="1"/>
</dbReference>
<feature type="region of interest" description="Disordered" evidence="9">
    <location>
        <begin position="585"/>
        <end position="605"/>
    </location>
</feature>
<keyword evidence="5 8" id="KW-0249">Electron transport</keyword>
<keyword evidence="12" id="KW-1185">Reference proteome</keyword>
<keyword evidence="2 8" id="KW-0004">4Fe-4S</keyword>
<keyword evidence="8" id="KW-1003">Cell membrane</keyword>
<dbReference type="InterPro" id="IPR019554">
    <property type="entry name" value="Soluble_ligand-bd"/>
</dbReference>
<feature type="binding site" evidence="8">
    <location>
        <position position="375"/>
    </location>
    <ligand>
        <name>[4Fe-4S] cluster</name>
        <dbReference type="ChEBI" id="CHEBI:49883"/>
        <label>1</label>
    </ligand>
</feature>
<comment type="cofactor">
    <cofactor evidence="8">
        <name>[4Fe-4S] cluster</name>
        <dbReference type="ChEBI" id="CHEBI:49883"/>
    </cofactor>
    <text evidence="8">Binds 2 [4Fe-4S] clusters per subunit.</text>
</comment>
<dbReference type="Gene3D" id="3.30.70.20">
    <property type="match status" value="1"/>
</dbReference>
<organism evidence="11 12">
    <name type="scientific">Uliginosibacterium flavum</name>
    <dbReference type="NCBI Taxonomy" id="1396831"/>
    <lineage>
        <taxon>Bacteria</taxon>
        <taxon>Pseudomonadati</taxon>
        <taxon>Pseudomonadota</taxon>
        <taxon>Betaproteobacteria</taxon>
        <taxon>Rhodocyclales</taxon>
        <taxon>Zoogloeaceae</taxon>
        <taxon>Uliginosibacterium</taxon>
    </lineage>
</organism>
<feature type="compositionally biased region" description="Basic and acidic residues" evidence="9">
    <location>
        <begin position="461"/>
        <end position="477"/>
    </location>
</feature>
<evidence type="ECO:0000256" key="7">
    <source>
        <dbReference type="ARBA" id="ARBA00023014"/>
    </source>
</evidence>
<evidence type="ECO:0000313" key="12">
    <source>
        <dbReference type="Proteomes" id="UP001549691"/>
    </source>
</evidence>
<name>A0ABV2TR44_9RHOO</name>
<evidence type="ECO:0000256" key="9">
    <source>
        <dbReference type="SAM" id="MobiDB-lite"/>
    </source>
</evidence>
<dbReference type="RefSeq" id="WP_354602057.1">
    <property type="nucleotide sequence ID" value="NZ_JBEWZI010000019.1"/>
</dbReference>
<comment type="subunit">
    <text evidence="8">The complex is composed of six subunits: RnfA, RnfB, RnfC, RnfD, RnfE and RnfG.</text>
</comment>
<dbReference type="Gene3D" id="3.10.20.600">
    <property type="match status" value="1"/>
</dbReference>
<keyword evidence="8" id="KW-1278">Translocase</keyword>
<feature type="binding site" evidence="8">
    <location>
        <position position="420"/>
    </location>
    <ligand>
        <name>[4Fe-4S] cluster</name>
        <dbReference type="ChEBI" id="CHEBI:49883"/>
        <label>2</label>
    </ligand>
</feature>
<keyword evidence="8" id="KW-0472">Membrane</keyword>
<dbReference type="HAMAP" id="MF_00461">
    <property type="entry name" value="RsxC_RnfC"/>
    <property type="match status" value="1"/>
</dbReference>
<comment type="caution">
    <text evidence="11">The sequence shown here is derived from an EMBL/GenBank/DDBJ whole genome shotgun (WGS) entry which is preliminary data.</text>
</comment>
<dbReference type="Pfam" id="PF13375">
    <property type="entry name" value="RnfC_N"/>
    <property type="match status" value="1"/>
</dbReference>
<evidence type="ECO:0000256" key="5">
    <source>
        <dbReference type="ARBA" id="ARBA00022982"/>
    </source>
</evidence>
<evidence type="ECO:0000256" key="6">
    <source>
        <dbReference type="ARBA" id="ARBA00023004"/>
    </source>
</evidence>
<feature type="domain" description="4Fe-4S ferredoxin-type" evidence="10">
    <location>
        <begin position="366"/>
        <end position="395"/>
    </location>
</feature>
<feature type="region of interest" description="Disordered" evidence="9">
    <location>
        <begin position="461"/>
        <end position="517"/>
    </location>
</feature>
<feature type="binding site" evidence="8">
    <location>
        <position position="385"/>
    </location>
    <ligand>
        <name>[4Fe-4S] cluster</name>
        <dbReference type="ChEBI" id="CHEBI:49883"/>
        <label>2</label>
    </ligand>
</feature>
<protein>
    <recommendedName>
        <fullName evidence="8">Ion-translocating oxidoreductase complex subunit C</fullName>
        <ecNumber evidence="8">7.-.-.-</ecNumber>
    </recommendedName>
    <alternativeName>
        <fullName evidence="8">Rnf electron transport complex subunit C</fullName>
    </alternativeName>
</protein>
<feature type="compositionally biased region" description="Low complexity" evidence="9">
    <location>
        <begin position="586"/>
        <end position="597"/>
    </location>
</feature>
<dbReference type="Pfam" id="PF01512">
    <property type="entry name" value="Complex1_51K"/>
    <property type="match status" value="1"/>
</dbReference>
<dbReference type="Pfam" id="PF12838">
    <property type="entry name" value="Fer4_7"/>
    <property type="match status" value="1"/>
</dbReference>
<dbReference type="PROSITE" id="PS51379">
    <property type="entry name" value="4FE4S_FER_2"/>
    <property type="match status" value="2"/>
</dbReference>
<dbReference type="EMBL" id="JBEWZI010000019">
    <property type="protein sequence ID" value="MET7015598.1"/>
    <property type="molecule type" value="Genomic_DNA"/>
</dbReference>
<feature type="binding site" evidence="8">
    <location>
        <position position="378"/>
    </location>
    <ligand>
        <name>[4Fe-4S] cluster</name>
        <dbReference type="ChEBI" id="CHEBI:49883"/>
        <label>1</label>
    </ligand>
</feature>
<evidence type="ECO:0000313" key="11">
    <source>
        <dbReference type="EMBL" id="MET7015598.1"/>
    </source>
</evidence>
<feature type="binding site" evidence="8">
    <location>
        <position position="381"/>
    </location>
    <ligand>
        <name>[4Fe-4S] cluster</name>
        <dbReference type="ChEBI" id="CHEBI:49883"/>
        <label>1</label>
    </ligand>
</feature>
<feature type="compositionally biased region" description="Low complexity" evidence="9">
    <location>
        <begin position="478"/>
        <end position="501"/>
    </location>
</feature>
<evidence type="ECO:0000256" key="1">
    <source>
        <dbReference type="ARBA" id="ARBA00022448"/>
    </source>
</evidence>
<keyword evidence="8" id="KW-0997">Cell inner membrane</keyword>
<dbReference type="SUPFAM" id="SSF142019">
    <property type="entry name" value="Nqo1 FMN-binding domain-like"/>
    <property type="match status" value="1"/>
</dbReference>
<dbReference type="PANTHER" id="PTHR43034">
    <property type="entry name" value="ION-TRANSLOCATING OXIDOREDUCTASE COMPLEX SUBUNIT C"/>
    <property type="match status" value="1"/>
</dbReference>
<proteinExistence type="inferred from homology"/>
<dbReference type="InterPro" id="IPR017896">
    <property type="entry name" value="4Fe4S_Fe-S-bd"/>
</dbReference>
<dbReference type="NCBIfam" id="NF003454">
    <property type="entry name" value="PRK05035.1"/>
    <property type="match status" value="1"/>
</dbReference>
<dbReference type="NCBIfam" id="TIGR01945">
    <property type="entry name" value="rnfC"/>
    <property type="match status" value="1"/>
</dbReference>
<dbReference type="InterPro" id="IPR037225">
    <property type="entry name" value="Nuo51_FMN-bd_sf"/>
</dbReference>
<feature type="binding site" evidence="8">
    <location>
        <position position="417"/>
    </location>
    <ligand>
        <name>[4Fe-4S] cluster</name>
        <dbReference type="ChEBI" id="CHEBI:49883"/>
        <label>2</label>
    </ligand>
</feature>
<dbReference type="Gene3D" id="3.40.50.11540">
    <property type="entry name" value="NADH-ubiquinone oxidoreductase 51kDa subunit"/>
    <property type="match status" value="1"/>
</dbReference>
<feature type="binding site" evidence="8">
    <location>
        <position position="424"/>
    </location>
    <ligand>
        <name>[4Fe-4S] cluster</name>
        <dbReference type="ChEBI" id="CHEBI:49883"/>
        <label>1</label>
    </ligand>
</feature>
<dbReference type="PANTHER" id="PTHR43034:SF2">
    <property type="entry name" value="ION-TRANSLOCATING OXIDOREDUCTASE COMPLEX SUBUNIT C"/>
    <property type="match status" value="1"/>
</dbReference>